<evidence type="ECO:0000256" key="1">
    <source>
        <dbReference type="SAM" id="Coils"/>
    </source>
</evidence>
<feature type="domain" description="KfrA N-terminal DNA-binding" evidence="2">
    <location>
        <begin position="3"/>
        <end position="115"/>
    </location>
</feature>
<dbReference type="EMBL" id="CP000482">
    <property type="protein sequence ID" value="ABK99502.1"/>
    <property type="molecule type" value="Genomic_DNA"/>
</dbReference>
<dbReference type="eggNOG" id="COG2433">
    <property type="taxonomic scope" value="Bacteria"/>
</dbReference>
<evidence type="ECO:0000313" key="4">
    <source>
        <dbReference type="Proteomes" id="UP000006732"/>
    </source>
</evidence>
<dbReference type="HOGENOM" id="CLU_1325313_0_0_7"/>
<name>A1AQ82_PELPD</name>
<dbReference type="AlphaFoldDB" id="A1AQ82"/>
<organism evidence="3 4">
    <name type="scientific">Pelobacter propionicus (strain DSM 2379 / NBRC 103807 / OttBd1)</name>
    <dbReference type="NCBI Taxonomy" id="338966"/>
    <lineage>
        <taxon>Bacteria</taxon>
        <taxon>Pseudomonadati</taxon>
        <taxon>Thermodesulfobacteriota</taxon>
        <taxon>Desulfuromonadia</taxon>
        <taxon>Desulfuromonadales</taxon>
        <taxon>Desulfuromonadaceae</taxon>
        <taxon>Pelobacter</taxon>
    </lineage>
</organism>
<protein>
    <recommendedName>
        <fullName evidence="2">KfrA N-terminal DNA-binding domain-containing protein</fullName>
    </recommendedName>
</protein>
<sequence length="207" mass="23469">MTTYDKIFEAADKLDFQGKAVTLASVREVLGGGSYSTITPALKEWKVRKGAQLQLPVVPEELNRRLMALSTELWNQACQIVEKRFVGERMELEEQIKQLESNLNDAASAADSAEAAKELAEKKVTELQESIEPLRAKLNEQMQRATEAVIRHQESEHRIKDLLSMIDMLAKQNDERNAKNNKLASALTDNVEAMFPLETKIRKRNQM</sequence>
<evidence type="ECO:0000313" key="3">
    <source>
        <dbReference type="EMBL" id="ABK99502.1"/>
    </source>
</evidence>
<dbReference type="Proteomes" id="UP000006732">
    <property type="component" value="Chromosome"/>
</dbReference>
<feature type="coiled-coil region" evidence="1">
    <location>
        <begin position="82"/>
        <end position="155"/>
    </location>
</feature>
<dbReference type="STRING" id="338966.Ppro_1892"/>
<dbReference type="InterPro" id="IPR021104">
    <property type="entry name" value="KfrA_DNA-bd_N"/>
</dbReference>
<reference evidence="3 4" key="1">
    <citation type="submission" date="2006-10" db="EMBL/GenBank/DDBJ databases">
        <title>Complete sequence of chromosome of Pelobacter propionicus DSM 2379.</title>
        <authorList>
            <consortium name="US DOE Joint Genome Institute"/>
            <person name="Copeland A."/>
            <person name="Lucas S."/>
            <person name="Lapidus A."/>
            <person name="Barry K."/>
            <person name="Detter J.C."/>
            <person name="Glavina del Rio T."/>
            <person name="Hammon N."/>
            <person name="Israni S."/>
            <person name="Dalin E."/>
            <person name="Tice H."/>
            <person name="Pitluck S."/>
            <person name="Saunders E."/>
            <person name="Brettin T."/>
            <person name="Bruce D."/>
            <person name="Han C."/>
            <person name="Tapia R."/>
            <person name="Schmutz J."/>
            <person name="Larimer F."/>
            <person name="Land M."/>
            <person name="Hauser L."/>
            <person name="Kyrpides N."/>
            <person name="Kim E."/>
            <person name="Lovley D."/>
            <person name="Richardson P."/>
        </authorList>
    </citation>
    <scope>NUCLEOTIDE SEQUENCE [LARGE SCALE GENOMIC DNA]</scope>
    <source>
        <strain evidence="4">DSM 2379 / NBRC 103807 / OttBd1</strain>
    </source>
</reference>
<dbReference type="Pfam" id="PF11740">
    <property type="entry name" value="KfrA_N"/>
    <property type="match status" value="1"/>
</dbReference>
<gene>
    <name evidence="3" type="ordered locus">Ppro_1892</name>
</gene>
<dbReference type="KEGG" id="ppd:Ppro_1892"/>
<keyword evidence="1" id="KW-0175">Coiled coil</keyword>
<keyword evidence="4" id="KW-1185">Reference proteome</keyword>
<proteinExistence type="predicted"/>
<evidence type="ECO:0000259" key="2">
    <source>
        <dbReference type="Pfam" id="PF11740"/>
    </source>
</evidence>
<dbReference type="RefSeq" id="WP_011735778.1">
    <property type="nucleotide sequence ID" value="NC_008609.1"/>
</dbReference>
<accession>A1AQ82</accession>